<dbReference type="AlphaFoldDB" id="A0A6C0HGD3"/>
<dbReference type="Gene3D" id="3.40.50.300">
    <property type="entry name" value="P-loop containing nucleotide triphosphate hydrolases"/>
    <property type="match status" value="1"/>
</dbReference>
<organism evidence="1">
    <name type="scientific">viral metagenome</name>
    <dbReference type="NCBI Taxonomy" id="1070528"/>
    <lineage>
        <taxon>unclassified sequences</taxon>
        <taxon>metagenomes</taxon>
        <taxon>organismal metagenomes</taxon>
    </lineage>
</organism>
<dbReference type="InterPro" id="IPR027417">
    <property type="entry name" value="P-loop_NTPase"/>
</dbReference>
<name>A0A6C0HGD3_9ZZZZ</name>
<reference evidence="1" key="1">
    <citation type="journal article" date="2020" name="Nature">
        <title>Giant virus diversity and host interactions through global metagenomics.</title>
        <authorList>
            <person name="Schulz F."/>
            <person name="Roux S."/>
            <person name="Paez-Espino D."/>
            <person name="Jungbluth S."/>
            <person name="Walsh D.A."/>
            <person name="Denef V.J."/>
            <person name="McMahon K.D."/>
            <person name="Konstantinidis K.T."/>
            <person name="Eloe-Fadrosh E.A."/>
            <person name="Kyrpides N.C."/>
            <person name="Woyke T."/>
        </authorList>
    </citation>
    <scope>NUCLEOTIDE SEQUENCE</scope>
    <source>
        <strain evidence="1">GVMAG-M-3300023179-99</strain>
    </source>
</reference>
<sequence length="137" mass="16501">MELEFPCPHYILYEPLNDTETIKFVERYKEKFRDRIEVEEIDACILYSSDMFSQRFSSWISEIPKQTGNLRIMIVWHAEFLTSACQQMLRRQLEQRSFRNRVWFHVENPSGIQSAIVSRCITKRMPTIIKTPEYTKE</sequence>
<evidence type="ECO:0000313" key="1">
    <source>
        <dbReference type="EMBL" id="QHT79215.1"/>
    </source>
</evidence>
<accession>A0A6C0HGD3</accession>
<dbReference type="EMBL" id="MN739946">
    <property type="protein sequence ID" value="QHT79215.1"/>
    <property type="molecule type" value="Genomic_DNA"/>
</dbReference>
<protein>
    <recommendedName>
        <fullName evidence="2">CRAL-TRIO domain-containing protein</fullName>
    </recommendedName>
</protein>
<evidence type="ECO:0008006" key="2">
    <source>
        <dbReference type="Google" id="ProtNLM"/>
    </source>
</evidence>
<proteinExistence type="predicted"/>
<dbReference type="SUPFAM" id="SSF52540">
    <property type="entry name" value="P-loop containing nucleoside triphosphate hydrolases"/>
    <property type="match status" value="1"/>
</dbReference>